<reference evidence="3 4" key="1">
    <citation type="submission" date="2018-10" db="EMBL/GenBank/DDBJ databases">
        <authorList>
            <person name="Grouzdev D.S."/>
            <person name="Krutkina M.S."/>
            <person name="Tourova T.P."/>
            <person name="Nazina T.N."/>
        </authorList>
    </citation>
    <scope>NUCLEOTIDE SEQUENCE [LARGE SCALE GENOMIC DNA]</scope>
    <source>
        <strain evidence="3 4">435</strain>
    </source>
</reference>
<name>A0A494WXX0_9FIRM</name>
<dbReference type="AlphaFoldDB" id="A0A494WXX0"/>
<organism evidence="3 4">
    <name type="scientific">Desulfofundulus salinus</name>
    <dbReference type="NCBI Taxonomy" id="2419843"/>
    <lineage>
        <taxon>Bacteria</taxon>
        <taxon>Bacillati</taxon>
        <taxon>Bacillota</taxon>
        <taxon>Clostridia</taxon>
        <taxon>Eubacteriales</taxon>
        <taxon>Peptococcaceae</taxon>
        <taxon>Desulfofundulus</taxon>
    </lineage>
</organism>
<dbReference type="Proteomes" id="UP000271256">
    <property type="component" value="Unassembled WGS sequence"/>
</dbReference>
<dbReference type="InterPro" id="IPR012337">
    <property type="entry name" value="RNaseH-like_sf"/>
</dbReference>
<dbReference type="PANTHER" id="PTHR35004">
    <property type="entry name" value="TRANSPOSASE RV3428C-RELATED"/>
    <property type="match status" value="1"/>
</dbReference>
<dbReference type="GO" id="GO:0003676">
    <property type="term" value="F:nucleic acid binding"/>
    <property type="evidence" value="ECO:0007669"/>
    <property type="project" value="InterPro"/>
</dbReference>
<dbReference type="SUPFAM" id="SSF46689">
    <property type="entry name" value="Homeodomain-like"/>
    <property type="match status" value="1"/>
</dbReference>
<sequence>MERGDIFLSAKEAKRVFVMEQVLSGKLTVRQAAQLLGLSERQVKRLKGGMQKEGVAFLAHKNRGRKPSHAVPKSVCDKVIQLAQNEYRNASCEHMAELLAQYQDIVLSARTVRRILTKAGVHNPHSHKTARRRRSRDRMPKEGLLVQCDASPFDWLEGRGPKMSLHGAIDDATGKILGLYFRLQEDTMGYLHVLWQVLNNHGVPHSLYSDRHTIFFSPKTDKLSIEEELAGKKVPLTQFGRALDELGIIHIPARSPQAKGRVERLWGTLQHRLVIELRLAGISTLEEANALLPEFIARFNARFATEPADPEPAFRPAPSPQELMQIICLKEERKASNGSTISYGGRSYQLIDSRGIVALLRPRSKVVVLTHLDGSLSALYQDRLFALKFFCPPSIANTEQELGQSKPQPKTPHGTKKPAPDHPWRRTPRLSAKRVLEPIDYYLLDKLKQQF</sequence>
<evidence type="ECO:0000313" key="3">
    <source>
        <dbReference type="EMBL" id="RKO65480.1"/>
    </source>
</evidence>
<feature type="region of interest" description="Disordered" evidence="1">
    <location>
        <begin position="399"/>
        <end position="431"/>
    </location>
</feature>
<dbReference type="SUPFAM" id="SSF53098">
    <property type="entry name" value="Ribonuclease H-like"/>
    <property type="match status" value="1"/>
</dbReference>
<proteinExistence type="predicted"/>
<evidence type="ECO:0000259" key="2">
    <source>
        <dbReference type="PROSITE" id="PS50994"/>
    </source>
</evidence>
<feature type="compositionally biased region" description="Polar residues" evidence="1">
    <location>
        <begin position="399"/>
        <end position="408"/>
    </location>
</feature>
<dbReference type="Pfam" id="PF13518">
    <property type="entry name" value="HTH_28"/>
    <property type="match status" value="1"/>
</dbReference>
<dbReference type="NCBIfam" id="NF033594">
    <property type="entry name" value="transpos_ISNCY_2"/>
    <property type="match status" value="1"/>
</dbReference>
<dbReference type="PROSITE" id="PS50994">
    <property type="entry name" value="INTEGRASE"/>
    <property type="match status" value="1"/>
</dbReference>
<dbReference type="GO" id="GO:0015074">
    <property type="term" value="P:DNA integration"/>
    <property type="evidence" value="ECO:0007669"/>
    <property type="project" value="InterPro"/>
</dbReference>
<dbReference type="InterPro" id="IPR009057">
    <property type="entry name" value="Homeodomain-like_sf"/>
</dbReference>
<dbReference type="Gene3D" id="3.30.420.10">
    <property type="entry name" value="Ribonuclease H-like superfamily/Ribonuclease H"/>
    <property type="match status" value="1"/>
</dbReference>
<dbReference type="InterPro" id="IPR001584">
    <property type="entry name" value="Integrase_cat-core"/>
</dbReference>
<dbReference type="EMBL" id="RBWE01000010">
    <property type="protein sequence ID" value="RKO65480.1"/>
    <property type="molecule type" value="Genomic_DNA"/>
</dbReference>
<evidence type="ECO:0000313" key="4">
    <source>
        <dbReference type="Proteomes" id="UP000271256"/>
    </source>
</evidence>
<accession>A0A494WXX0</accession>
<gene>
    <name evidence="3" type="ORF">D7024_14545</name>
</gene>
<dbReference type="PANTHER" id="PTHR35004:SF7">
    <property type="entry name" value="INTEGRASE PROTEIN"/>
    <property type="match status" value="1"/>
</dbReference>
<evidence type="ECO:0000256" key="1">
    <source>
        <dbReference type="SAM" id="MobiDB-lite"/>
    </source>
</evidence>
<feature type="domain" description="Integrase catalytic" evidence="2">
    <location>
        <begin position="136"/>
        <end position="320"/>
    </location>
</feature>
<comment type="caution">
    <text evidence="3">The sequence shown here is derived from an EMBL/GenBank/DDBJ whole genome shotgun (WGS) entry which is preliminary data.</text>
</comment>
<dbReference type="InterPro" id="IPR055247">
    <property type="entry name" value="InsJ-like_HTH"/>
</dbReference>
<keyword evidence="4" id="KW-1185">Reference proteome</keyword>
<dbReference type="InterPro" id="IPR036397">
    <property type="entry name" value="RNaseH_sf"/>
</dbReference>
<dbReference type="InterPro" id="IPR047797">
    <property type="entry name" value="ISNCY_transpos"/>
</dbReference>
<protein>
    <submittedName>
        <fullName evidence="3">ISNCY family transposase</fullName>
    </submittedName>
</protein>
<dbReference type="OrthoDB" id="9794201at2"/>